<feature type="transmembrane region" description="Helical" evidence="1">
    <location>
        <begin position="49"/>
        <end position="67"/>
    </location>
</feature>
<dbReference type="SUPFAM" id="SSF52047">
    <property type="entry name" value="RNI-like"/>
    <property type="match status" value="1"/>
</dbReference>
<reference evidence="2 3" key="1">
    <citation type="submission" date="2019-02" db="EMBL/GenBank/DDBJ databases">
        <title>Deep-cultivation of Planctomycetes and their phenomic and genomic characterization uncovers novel biology.</title>
        <authorList>
            <person name="Wiegand S."/>
            <person name="Jogler M."/>
            <person name="Boedeker C."/>
            <person name="Pinto D."/>
            <person name="Vollmers J."/>
            <person name="Rivas-Marin E."/>
            <person name="Kohn T."/>
            <person name="Peeters S.H."/>
            <person name="Heuer A."/>
            <person name="Rast P."/>
            <person name="Oberbeckmann S."/>
            <person name="Bunk B."/>
            <person name="Jeske O."/>
            <person name="Meyerdierks A."/>
            <person name="Storesund J.E."/>
            <person name="Kallscheuer N."/>
            <person name="Luecker S."/>
            <person name="Lage O.M."/>
            <person name="Pohl T."/>
            <person name="Merkel B.J."/>
            <person name="Hornburger P."/>
            <person name="Mueller R.-W."/>
            <person name="Bruemmer F."/>
            <person name="Labrenz M."/>
            <person name="Spormann A.M."/>
            <person name="Op Den Camp H."/>
            <person name="Overmann J."/>
            <person name="Amann R."/>
            <person name="Jetten M.S.M."/>
            <person name="Mascher T."/>
            <person name="Medema M.H."/>
            <person name="Devos D.P."/>
            <person name="Kaster A.-K."/>
            <person name="Ovreas L."/>
            <person name="Rohde M."/>
            <person name="Galperin M.Y."/>
            <person name="Jogler C."/>
        </authorList>
    </citation>
    <scope>NUCLEOTIDE SEQUENCE [LARGE SCALE GENOMIC DNA]</scope>
    <source>
        <strain evidence="2 3">Poly41</strain>
    </source>
</reference>
<dbReference type="OrthoDB" id="232968at2"/>
<protein>
    <recommendedName>
        <fullName evidence="4">Leucine Rich repeats (2 copies)</fullName>
    </recommendedName>
</protein>
<dbReference type="EMBL" id="SJPV01000003">
    <property type="protein sequence ID" value="TWU39656.1"/>
    <property type="molecule type" value="Genomic_DNA"/>
</dbReference>
<gene>
    <name evidence="2" type="ORF">Poly41_25120</name>
</gene>
<evidence type="ECO:0000313" key="2">
    <source>
        <dbReference type="EMBL" id="TWU39656.1"/>
    </source>
</evidence>
<evidence type="ECO:0000313" key="3">
    <source>
        <dbReference type="Proteomes" id="UP000319143"/>
    </source>
</evidence>
<keyword evidence="1" id="KW-0812">Transmembrane</keyword>
<proteinExistence type="predicted"/>
<comment type="caution">
    <text evidence="2">The sequence shown here is derived from an EMBL/GenBank/DDBJ whole genome shotgun (WGS) entry which is preliminary data.</text>
</comment>
<keyword evidence="1" id="KW-1133">Transmembrane helix</keyword>
<keyword evidence="1" id="KW-0472">Membrane</keyword>
<organism evidence="2 3">
    <name type="scientific">Novipirellula artificiosorum</name>
    <dbReference type="NCBI Taxonomy" id="2528016"/>
    <lineage>
        <taxon>Bacteria</taxon>
        <taxon>Pseudomonadati</taxon>
        <taxon>Planctomycetota</taxon>
        <taxon>Planctomycetia</taxon>
        <taxon>Pirellulales</taxon>
        <taxon>Pirellulaceae</taxon>
        <taxon>Novipirellula</taxon>
    </lineage>
</organism>
<dbReference type="Proteomes" id="UP000319143">
    <property type="component" value="Unassembled WGS sequence"/>
</dbReference>
<dbReference type="Gene3D" id="3.80.10.10">
    <property type="entry name" value="Ribonuclease Inhibitor"/>
    <property type="match status" value="1"/>
</dbReference>
<accession>A0A5C6DXB0</accession>
<dbReference type="AlphaFoldDB" id="A0A5C6DXB0"/>
<evidence type="ECO:0000256" key="1">
    <source>
        <dbReference type="SAM" id="Phobius"/>
    </source>
</evidence>
<sequence>MTAETPDQNDDSSPLELDQEGVASEMWDADSLEAFQAQQGLAKQRRRRAMLVALLAVSFVGTVVYAWKNNGEPAPVTIDLAPEIKFERLLFRLKMEHNKKLHIEDFIVTDDMLKQLEAYPEFETVILDQGQVSDASMKVLCSLPNLQHLRLRLSPISDEGLKTLGGCQSLWFLNLPHSLCTSAGVAELKAIPQLRQLRLGSRNLSNEVTRDIATLKTLRGIHLIDVPVTDEGLKTLTTLPYLESLYLDNSAVTEIGWQWLYANHPQLHVHVNQRHNDYDPKAHNHH</sequence>
<evidence type="ECO:0008006" key="4">
    <source>
        <dbReference type="Google" id="ProtNLM"/>
    </source>
</evidence>
<dbReference type="InterPro" id="IPR032675">
    <property type="entry name" value="LRR_dom_sf"/>
</dbReference>
<name>A0A5C6DXB0_9BACT</name>
<keyword evidence="3" id="KW-1185">Reference proteome</keyword>
<dbReference type="RefSeq" id="WP_146526362.1">
    <property type="nucleotide sequence ID" value="NZ_SJPV01000003.1"/>
</dbReference>